<keyword evidence="2 3" id="KW-0443">Lipid metabolism</keyword>
<dbReference type="AlphaFoldDB" id="A0A9W8CAV9"/>
<name>A0A9W8CAV9_TRIRA</name>
<dbReference type="InterPro" id="IPR016035">
    <property type="entry name" value="Acyl_Trfase/lysoPLipase"/>
</dbReference>
<organism evidence="5 6">
    <name type="scientific">Triplophysa rosa</name>
    <name type="common">Cave loach</name>
    <dbReference type="NCBI Taxonomy" id="992332"/>
    <lineage>
        <taxon>Eukaryota</taxon>
        <taxon>Metazoa</taxon>
        <taxon>Chordata</taxon>
        <taxon>Craniata</taxon>
        <taxon>Vertebrata</taxon>
        <taxon>Euteleostomi</taxon>
        <taxon>Actinopterygii</taxon>
        <taxon>Neopterygii</taxon>
        <taxon>Teleostei</taxon>
        <taxon>Ostariophysi</taxon>
        <taxon>Cypriniformes</taxon>
        <taxon>Nemacheilidae</taxon>
        <taxon>Triplophysa</taxon>
    </lineage>
</organism>
<dbReference type="Gene3D" id="3.40.1090.10">
    <property type="entry name" value="Cytosolic phospholipase A2 catalytic domain"/>
    <property type="match status" value="1"/>
</dbReference>
<comment type="caution">
    <text evidence="5">The sequence shown here is derived from an EMBL/GenBank/DDBJ whole genome shotgun (WGS) entry which is preliminary data.</text>
</comment>
<dbReference type="EMBL" id="JAFHDT010000002">
    <property type="protein sequence ID" value="KAI7813445.1"/>
    <property type="molecule type" value="Genomic_DNA"/>
</dbReference>
<sequence>MQMCQTQMCVCGSCSSEVRIAHSLNTQEKEFIARREQTVQQSLKNLGIQCPAKVPKIALLGSGGGERAMLGLLGSLDGFKETSLLDCVLYLCGVSGSTWCMASLYQDSDWSTKLDSVKEKIIHRLKGPAVSWSETFSKLKKYYYEKDIFSLTDVWAVLIVTSFVKEIDECTISEKRGHNDKDPFPIFTVIDKECKQRQKGDPWVEITPYEAGYSLTGAFVDVSRFGSQFHEGSKKKDQPEMDMLYLQALCGSALADEQNMWEAIKDFFKNLFHRKEEILGEMYNETTSSSIDDACQILMDLVEMNLLALKGLDTSDLDKTIRTKLFEAKLYMKQFTLDVCDNMRVSLSFWPFDVCYTICKLMAQWIWGRKYNFLDNMKDVRLPSILVESETRDYEDAGLLLNSPYISVLRQERDIDLIISLDFSDGDPFMTVKSIAKICKNQNIPFPEVIVPSEDIIMPKDFYVFEGYKKAPTVIHIPLFNTVNCGDEVEEWRKKYSTFQLSYRADMIDPLLKVAGKNITNNKVKLVEEIRKIVKLTACKR</sequence>
<dbReference type="PANTHER" id="PTHR10728">
    <property type="entry name" value="CYTOSOLIC PHOSPHOLIPASE A2"/>
    <property type="match status" value="1"/>
</dbReference>
<proteinExistence type="predicted"/>
<dbReference type="GO" id="GO:0005635">
    <property type="term" value="C:nuclear envelope"/>
    <property type="evidence" value="ECO:0007669"/>
    <property type="project" value="TreeGrafter"/>
</dbReference>
<dbReference type="Proteomes" id="UP001059041">
    <property type="component" value="Linkage Group LG2"/>
</dbReference>
<dbReference type="InterPro" id="IPR002642">
    <property type="entry name" value="LysoPLipase_cat_dom"/>
</dbReference>
<evidence type="ECO:0000256" key="2">
    <source>
        <dbReference type="ARBA" id="ARBA00023098"/>
    </source>
</evidence>
<keyword evidence="6" id="KW-1185">Reference proteome</keyword>
<feature type="domain" description="PLA2c" evidence="4">
    <location>
        <begin position="10"/>
        <end position="541"/>
    </location>
</feature>
<dbReference type="SMART" id="SM00022">
    <property type="entry name" value="PLAc"/>
    <property type="match status" value="1"/>
</dbReference>
<dbReference type="GO" id="GO:0005544">
    <property type="term" value="F:calcium-dependent phospholipid binding"/>
    <property type="evidence" value="ECO:0007669"/>
    <property type="project" value="TreeGrafter"/>
</dbReference>
<evidence type="ECO:0000313" key="5">
    <source>
        <dbReference type="EMBL" id="KAI7813445.1"/>
    </source>
</evidence>
<dbReference type="GO" id="GO:0046475">
    <property type="term" value="P:glycerophospholipid catabolic process"/>
    <property type="evidence" value="ECO:0007669"/>
    <property type="project" value="TreeGrafter"/>
</dbReference>
<dbReference type="PROSITE" id="PS51210">
    <property type="entry name" value="PLA2C"/>
    <property type="match status" value="1"/>
</dbReference>
<keyword evidence="1 3" id="KW-0378">Hydrolase</keyword>
<evidence type="ECO:0000256" key="1">
    <source>
        <dbReference type="ARBA" id="ARBA00022801"/>
    </source>
</evidence>
<dbReference type="Pfam" id="PF01735">
    <property type="entry name" value="PLA2_B"/>
    <property type="match status" value="1"/>
</dbReference>
<dbReference type="GO" id="GO:0047498">
    <property type="term" value="F:calcium-dependent phospholipase A2 activity"/>
    <property type="evidence" value="ECO:0007669"/>
    <property type="project" value="TreeGrafter"/>
</dbReference>
<gene>
    <name evidence="5" type="ORF">IRJ41_016906</name>
</gene>
<dbReference type="GO" id="GO:0005509">
    <property type="term" value="F:calcium ion binding"/>
    <property type="evidence" value="ECO:0007669"/>
    <property type="project" value="TreeGrafter"/>
</dbReference>
<protein>
    <submittedName>
        <fullName evidence="5">Cytosolic phospholipase A2 gamma</fullName>
    </submittedName>
</protein>
<reference evidence="5" key="1">
    <citation type="submission" date="2021-02" db="EMBL/GenBank/DDBJ databases">
        <title>Comparative genomics reveals that relaxation of natural selection precedes convergent phenotypic evolution of cavefish.</title>
        <authorList>
            <person name="Peng Z."/>
        </authorList>
    </citation>
    <scope>NUCLEOTIDE SEQUENCE</scope>
    <source>
        <tissue evidence="5">Muscle</tissue>
    </source>
</reference>
<evidence type="ECO:0000313" key="6">
    <source>
        <dbReference type="Proteomes" id="UP001059041"/>
    </source>
</evidence>
<dbReference type="SUPFAM" id="SSF52151">
    <property type="entry name" value="FabD/lysophospholipase-like"/>
    <property type="match status" value="1"/>
</dbReference>
<evidence type="ECO:0000259" key="4">
    <source>
        <dbReference type="PROSITE" id="PS51210"/>
    </source>
</evidence>
<dbReference type="PANTHER" id="PTHR10728:SF39">
    <property type="entry name" value="CYTOSOLIC PHOSPHOLIPASE A2 GAMMA"/>
    <property type="match status" value="1"/>
</dbReference>
<accession>A0A9W8CAV9</accession>
<evidence type="ECO:0000256" key="3">
    <source>
        <dbReference type="PROSITE-ProRule" id="PRU00555"/>
    </source>
</evidence>
<keyword evidence="3" id="KW-0442">Lipid degradation</keyword>
<dbReference type="GO" id="GO:0005829">
    <property type="term" value="C:cytosol"/>
    <property type="evidence" value="ECO:0007669"/>
    <property type="project" value="TreeGrafter"/>
</dbReference>
<dbReference type="GO" id="GO:0005654">
    <property type="term" value="C:nucleoplasm"/>
    <property type="evidence" value="ECO:0007669"/>
    <property type="project" value="TreeGrafter"/>
</dbReference>